<gene>
    <name evidence="1" type="ORF">GM672_23090</name>
</gene>
<dbReference type="EMBL" id="WNKZ01000093">
    <property type="protein sequence ID" value="MTV55615.1"/>
    <property type="molecule type" value="Genomic_DNA"/>
</dbReference>
<reference evidence="1 2" key="1">
    <citation type="submission" date="2019-11" db="EMBL/GenBank/DDBJ databases">
        <title>Type strains purchased from KCTC, JCM and DSMZ.</title>
        <authorList>
            <person name="Lu H."/>
        </authorList>
    </citation>
    <scope>NUCLEOTIDE SEQUENCE [LARGE SCALE GENOMIC DNA]</scope>
    <source>
        <strain evidence="1 2">KCTC 52429</strain>
    </source>
</reference>
<comment type="caution">
    <text evidence="1">The sequence shown here is derived from an EMBL/GenBank/DDBJ whole genome shotgun (WGS) entry which is preliminary data.</text>
</comment>
<dbReference type="AlphaFoldDB" id="A0A6I3T3U3"/>
<organism evidence="1 2">
    <name type="scientific">Pseudoduganella buxea</name>
    <dbReference type="NCBI Taxonomy" id="1949069"/>
    <lineage>
        <taxon>Bacteria</taxon>
        <taxon>Pseudomonadati</taxon>
        <taxon>Pseudomonadota</taxon>
        <taxon>Betaproteobacteria</taxon>
        <taxon>Burkholderiales</taxon>
        <taxon>Oxalobacteraceae</taxon>
        <taxon>Telluria group</taxon>
        <taxon>Pseudoduganella</taxon>
    </lineage>
</organism>
<dbReference type="OrthoDB" id="9045337at2"/>
<sequence length="51" mass="5587">MDMLRPNTGRIALGRHVFDPVRGALHEATGRPVPLGWRAARVLQALVEARG</sequence>
<feature type="non-terminal residue" evidence="1">
    <location>
        <position position="51"/>
    </location>
</feature>
<evidence type="ECO:0000313" key="1">
    <source>
        <dbReference type="EMBL" id="MTV55615.1"/>
    </source>
</evidence>
<name>A0A6I3T3U3_9BURK</name>
<evidence type="ECO:0000313" key="2">
    <source>
        <dbReference type="Proteomes" id="UP000430634"/>
    </source>
</evidence>
<dbReference type="Proteomes" id="UP000430634">
    <property type="component" value="Unassembled WGS sequence"/>
</dbReference>
<accession>A0A6I3T3U3</accession>
<protein>
    <submittedName>
        <fullName evidence="1">Uncharacterized protein</fullName>
    </submittedName>
</protein>
<proteinExistence type="predicted"/>